<dbReference type="GeneID" id="113497916"/>
<dbReference type="GO" id="GO:0007165">
    <property type="term" value="P:signal transduction"/>
    <property type="evidence" value="ECO:0007669"/>
    <property type="project" value="UniProtKB-KW"/>
</dbReference>
<feature type="transmembrane region" description="Helical" evidence="9">
    <location>
        <begin position="131"/>
        <end position="150"/>
    </location>
</feature>
<dbReference type="InterPro" id="IPR004117">
    <property type="entry name" value="7tm6_olfct_rcpt"/>
</dbReference>
<evidence type="ECO:0000313" key="10">
    <source>
        <dbReference type="Proteomes" id="UP000322000"/>
    </source>
</evidence>
<name>A0A7E5VZ06_TRINI</name>
<keyword evidence="3 9" id="KW-0812">Transmembrane</keyword>
<evidence type="ECO:0000256" key="9">
    <source>
        <dbReference type="SAM" id="Phobius"/>
    </source>
</evidence>
<evidence type="ECO:0000256" key="4">
    <source>
        <dbReference type="ARBA" id="ARBA00022725"/>
    </source>
</evidence>
<keyword evidence="6 9" id="KW-0472">Membrane</keyword>
<keyword evidence="4" id="KW-0552">Olfaction</keyword>
<reference evidence="11" key="1">
    <citation type="submission" date="2025-08" db="UniProtKB">
        <authorList>
            <consortium name="RefSeq"/>
        </authorList>
    </citation>
    <scope>IDENTIFICATION</scope>
</reference>
<dbReference type="GO" id="GO:0004984">
    <property type="term" value="F:olfactory receptor activity"/>
    <property type="evidence" value="ECO:0007669"/>
    <property type="project" value="InterPro"/>
</dbReference>
<evidence type="ECO:0000256" key="2">
    <source>
        <dbReference type="ARBA" id="ARBA00022606"/>
    </source>
</evidence>
<accession>A0A7E5VZ06</accession>
<evidence type="ECO:0000256" key="8">
    <source>
        <dbReference type="ARBA" id="ARBA00023224"/>
    </source>
</evidence>
<dbReference type="GO" id="GO:0016020">
    <property type="term" value="C:membrane"/>
    <property type="evidence" value="ECO:0007669"/>
    <property type="project" value="UniProtKB-SubCell"/>
</dbReference>
<evidence type="ECO:0000256" key="7">
    <source>
        <dbReference type="ARBA" id="ARBA00023170"/>
    </source>
</evidence>
<dbReference type="KEGG" id="tnl:113497916"/>
<sequence>MNIDYDNIYKFKTLALKLNQCHPDIEKNKKWMIMFTIMHCLFSIIFLIVVYNVFYVDLKYGDFSKLCKDCALIVVYLEVTFNSLVFIRSQNSLKYLIDTMKNDFNVANSLNAEKQEIVMKNALHGAWIDNIWLVISVGGGCFFMLGNVIANIHSYSKGNFELVPLFDFEYPEFVNADDTVEFIINYALLTPFLAYSALMFASFVALGPSFILHAYGQLELSIREVENLFAVDGRDLRAKMKSIVQKQQNIYR</sequence>
<feature type="transmembrane region" description="Helical" evidence="9">
    <location>
        <begin position="31"/>
        <end position="54"/>
    </location>
</feature>
<evidence type="ECO:0000256" key="3">
    <source>
        <dbReference type="ARBA" id="ARBA00022692"/>
    </source>
</evidence>
<gene>
    <name evidence="11" type="primary">LOC113497916</name>
</gene>
<feature type="transmembrane region" description="Helical" evidence="9">
    <location>
        <begin position="192"/>
        <end position="215"/>
    </location>
</feature>
<evidence type="ECO:0000256" key="5">
    <source>
        <dbReference type="ARBA" id="ARBA00022989"/>
    </source>
</evidence>
<keyword evidence="10" id="KW-1185">Reference proteome</keyword>
<comment type="subcellular location">
    <subcellularLocation>
        <location evidence="1">Membrane</location>
        <topology evidence="1">Multi-pass membrane protein</topology>
    </subcellularLocation>
</comment>
<feature type="transmembrane region" description="Helical" evidence="9">
    <location>
        <begin position="66"/>
        <end position="87"/>
    </location>
</feature>
<keyword evidence="8" id="KW-0807">Transducer</keyword>
<organism evidence="10 11">
    <name type="scientific">Trichoplusia ni</name>
    <name type="common">Cabbage looper</name>
    <dbReference type="NCBI Taxonomy" id="7111"/>
    <lineage>
        <taxon>Eukaryota</taxon>
        <taxon>Metazoa</taxon>
        <taxon>Ecdysozoa</taxon>
        <taxon>Arthropoda</taxon>
        <taxon>Hexapoda</taxon>
        <taxon>Insecta</taxon>
        <taxon>Pterygota</taxon>
        <taxon>Neoptera</taxon>
        <taxon>Endopterygota</taxon>
        <taxon>Lepidoptera</taxon>
        <taxon>Glossata</taxon>
        <taxon>Ditrysia</taxon>
        <taxon>Noctuoidea</taxon>
        <taxon>Noctuidae</taxon>
        <taxon>Plusiinae</taxon>
        <taxon>Trichoplusia</taxon>
    </lineage>
</organism>
<dbReference type="OrthoDB" id="7604726at2759"/>
<dbReference type="AlphaFoldDB" id="A0A7E5VZ06"/>
<dbReference type="RefSeq" id="XP_026733522.1">
    <property type="nucleotide sequence ID" value="XM_026877721.1"/>
</dbReference>
<dbReference type="Proteomes" id="UP000322000">
    <property type="component" value="Chromosome 10"/>
</dbReference>
<evidence type="ECO:0000256" key="1">
    <source>
        <dbReference type="ARBA" id="ARBA00004141"/>
    </source>
</evidence>
<evidence type="ECO:0000313" key="11">
    <source>
        <dbReference type="RefSeq" id="XP_026733522.1"/>
    </source>
</evidence>
<evidence type="ECO:0000256" key="6">
    <source>
        <dbReference type="ARBA" id="ARBA00023136"/>
    </source>
</evidence>
<protein>
    <submittedName>
        <fullName evidence="11">Uncharacterized protein LOC113497916</fullName>
    </submittedName>
</protein>
<keyword evidence="5 9" id="KW-1133">Transmembrane helix</keyword>
<keyword evidence="2" id="KW-0716">Sensory transduction</keyword>
<dbReference type="InParanoid" id="A0A7E5VZ06"/>
<keyword evidence="7" id="KW-0675">Receptor</keyword>
<dbReference type="Pfam" id="PF02949">
    <property type="entry name" value="7tm_6"/>
    <property type="match status" value="1"/>
</dbReference>
<dbReference type="GO" id="GO:0005549">
    <property type="term" value="F:odorant binding"/>
    <property type="evidence" value="ECO:0007669"/>
    <property type="project" value="InterPro"/>
</dbReference>
<proteinExistence type="predicted"/>